<evidence type="ECO:0000256" key="1">
    <source>
        <dbReference type="SAM" id="Phobius"/>
    </source>
</evidence>
<evidence type="ECO:0000313" key="2">
    <source>
        <dbReference type="EMBL" id="GMG74966.1"/>
    </source>
</evidence>
<evidence type="ECO:0000313" key="3">
    <source>
        <dbReference type="Proteomes" id="UP001165240"/>
    </source>
</evidence>
<keyword evidence="1" id="KW-0472">Membrane</keyword>
<name>A0AAX6BMC0_PRIMG</name>
<dbReference type="Proteomes" id="UP001165240">
    <property type="component" value="Unassembled WGS sequence"/>
</dbReference>
<protein>
    <submittedName>
        <fullName evidence="2">Uncharacterized protein</fullName>
    </submittedName>
</protein>
<feature type="transmembrane region" description="Helical" evidence="1">
    <location>
        <begin position="31"/>
        <end position="50"/>
    </location>
</feature>
<organism evidence="2 3">
    <name type="scientific">Priestia megaterium</name>
    <name type="common">Bacillus megaterium</name>
    <dbReference type="NCBI Taxonomy" id="1404"/>
    <lineage>
        <taxon>Bacteria</taxon>
        <taxon>Bacillati</taxon>
        <taxon>Bacillota</taxon>
        <taxon>Bacilli</taxon>
        <taxon>Bacillales</taxon>
        <taxon>Bacillaceae</taxon>
        <taxon>Priestia</taxon>
    </lineage>
</organism>
<accession>A0AAX6BMC0</accession>
<dbReference type="RefSeq" id="WP_376185356.1">
    <property type="nucleotide sequence ID" value="NZ_JBHJZR010000003.1"/>
</dbReference>
<proteinExistence type="predicted"/>
<comment type="caution">
    <text evidence="2">The sequence shown here is derived from an EMBL/GenBank/DDBJ whole genome shotgun (WGS) entry which is preliminary data.</text>
</comment>
<sequence length="52" mass="6338">MKLDSKRRNIQSKYREKINVKKAERQHSAEALFVFAFFILLGFLVFQNYIDW</sequence>
<dbReference type="AlphaFoldDB" id="A0AAX6BMC0"/>
<reference evidence="2" key="1">
    <citation type="journal article" date="2024" name="Appl Microbiol">
        <title>Effect of kuratsuki Bacillus and Priestia on Taste of Sake.</title>
        <authorList>
            <person name="Kobayashi K."/>
            <person name="Nishida H."/>
        </authorList>
    </citation>
    <scope>NUCLEOTIDE SEQUENCE</scope>
    <source>
        <strain evidence="2">B-12</strain>
    </source>
</reference>
<keyword evidence="1" id="KW-0812">Transmembrane</keyword>
<gene>
    <name evidence="2" type="ORF">ShirakiTB12_34340</name>
</gene>
<dbReference type="EMBL" id="BSYK01000001">
    <property type="protein sequence ID" value="GMG74966.1"/>
    <property type="molecule type" value="Genomic_DNA"/>
</dbReference>
<keyword evidence="1" id="KW-1133">Transmembrane helix</keyword>